<sequence length="232" mass="27251">MSNYSDVVWSPVSFTHVEYAKGDFFGKILAWMSLLPVFILSGFATHIYFRREIHTIVFFVGIFVNESVNFIIKHIVQEARPIAGHTVLNVEHGWPSSHSQFVWFFISYVILFIYIRSHNNNGIMDMLWKHGMCGLCVVTGCMVSYSRVYLLYHFFNQVLWGFIFGTILGVSWFAITQLLLSPWFPFIVSWKVCEFFMIRDSTLIPNIMWFEYTTSRQESRSRSRKMSSNKLQ</sequence>
<keyword evidence="7 11" id="KW-1133">Transmembrane helix</keyword>
<dbReference type="GeneTree" id="ENSGT00390000013112"/>
<dbReference type="UniPathway" id="UPA00378"/>
<comment type="similarity">
    <text evidence="3 11">Belongs to the dolichyldiphosphatase family.</text>
</comment>
<dbReference type="PANTHER" id="PTHR11247">
    <property type="entry name" value="PALMITOYL-PROTEIN THIOESTERASE/DOLICHYLDIPHOSPHATASE 1"/>
    <property type="match status" value="1"/>
</dbReference>
<feature type="transmembrane region" description="Helical" evidence="11">
    <location>
        <begin position="127"/>
        <end position="146"/>
    </location>
</feature>
<feature type="transmembrane region" description="Helical" evidence="11">
    <location>
        <begin position="158"/>
        <end position="180"/>
    </location>
</feature>
<evidence type="ECO:0000256" key="7">
    <source>
        <dbReference type="ARBA" id="ARBA00022989"/>
    </source>
</evidence>
<reference evidence="13" key="3">
    <citation type="submission" date="2025-09" db="UniProtKB">
        <authorList>
            <consortium name="Ensembl"/>
        </authorList>
    </citation>
    <scope>IDENTIFICATION</scope>
</reference>
<accession>H2Z4M6</accession>
<name>H2Z4M6_CIOSA</name>
<dbReference type="SMART" id="SM00014">
    <property type="entry name" value="acidPPc"/>
    <property type="match status" value="1"/>
</dbReference>
<evidence type="ECO:0000256" key="4">
    <source>
        <dbReference type="ARBA" id="ARBA00022692"/>
    </source>
</evidence>
<dbReference type="CDD" id="cd03382">
    <property type="entry name" value="PAP2_dolichyldiphosphatase"/>
    <property type="match status" value="1"/>
</dbReference>
<dbReference type="SUPFAM" id="SSF48317">
    <property type="entry name" value="Acid phosphatase/Vanadium-dependent haloperoxidase"/>
    <property type="match status" value="1"/>
</dbReference>
<feature type="transmembrane region" description="Helical" evidence="11">
    <location>
        <begin position="56"/>
        <end position="76"/>
    </location>
</feature>
<evidence type="ECO:0000256" key="9">
    <source>
        <dbReference type="ARBA" id="ARBA00024907"/>
    </source>
</evidence>
<dbReference type="Ensembl" id="ENSCSAVT00000012682.1">
    <property type="protein sequence ID" value="ENSCSAVP00000012538.1"/>
    <property type="gene ID" value="ENSCSAVG00000007361.1"/>
</dbReference>
<evidence type="ECO:0000256" key="2">
    <source>
        <dbReference type="ARBA" id="ARBA00004922"/>
    </source>
</evidence>
<dbReference type="InterPro" id="IPR039667">
    <property type="entry name" value="Dolichyldiphosphatase_PAP2"/>
</dbReference>
<dbReference type="InterPro" id="IPR036938">
    <property type="entry name" value="PAP2/HPO_sf"/>
</dbReference>
<feature type="domain" description="Phosphatidic acid phosphatase type 2/haloperoxidase" evidence="12">
    <location>
        <begin position="55"/>
        <end position="173"/>
    </location>
</feature>
<dbReference type="GO" id="GO:0047874">
    <property type="term" value="F:dolichyldiphosphatase activity"/>
    <property type="evidence" value="ECO:0007669"/>
    <property type="project" value="UniProtKB-UniRule"/>
</dbReference>
<dbReference type="Proteomes" id="UP000007875">
    <property type="component" value="Unassembled WGS sequence"/>
</dbReference>
<dbReference type="EC" id="3.6.1.43" evidence="11"/>
<evidence type="ECO:0000256" key="6">
    <source>
        <dbReference type="ARBA" id="ARBA00022824"/>
    </source>
</evidence>
<proteinExistence type="inferred from homology"/>
<dbReference type="Pfam" id="PF01569">
    <property type="entry name" value="PAP2"/>
    <property type="match status" value="1"/>
</dbReference>
<comment type="catalytic activity">
    <reaction evidence="10 11">
        <text>a di-trans,poly-cis-dolichyl diphosphate + H2O = a di-trans,poly-cis-dolichyl phosphate + phosphate + H(+)</text>
        <dbReference type="Rhea" id="RHEA:14385"/>
        <dbReference type="Rhea" id="RHEA-COMP:19498"/>
        <dbReference type="Rhea" id="RHEA-COMP:19506"/>
        <dbReference type="ChEBI" id="CHEBI:15377"/>
        <dbReference type="ChEBI" id="CHEBI:15378"/>
        <dbReference type="ChEBI" id="CHEBI:43474"/>
        <dbReference type="ChEBI" id="CHEBI:57497"/>
        <dbReference type="ChEBI" id="CHEBI:57683"/>
        <dbReference type="EC" id="3.6.1.43"/>
    </reaction>
</comment>
<organism evidence="13 14">
    <name type="scientific">Ciona savignyi</name>
    <name type="common">Pacific transparent sea squirt</name>
    <dbReference type="NCBI Taxonomy" id="51511"/>
    <lineage>
        <taxon>Eukaryota</taxon>
        <taxon>Metazoa</taxon>
        <taxon>Chordata</taxon>
        <taxon>Tunicata</taxon>
        <taxon>Ascidiacea</taxon>
        <taxon>Phlebobranchia</taxon>
        <taxon>Cionidae</taxon>
        <taxon>Ciona</taxon>
    </lineage>
</organism>
<dbReference type="GO" id="GO:0005789">
    <property type="term" value="C:endoplasmic reticulum membrane"/>
    <property type="evidence" value="ECO:0007669"/>
    <property type="project" value="UniProtKB-SubCell"/>
</dbReference>
<dbReference type="Gene3D" id="1.20.144.10">
    <property type="entry name" value="Phosphatidic acid phosphatase type 2/haloperoxidase"/>
    <property type="match status" value="1"/>
</dbReference>
<evidence type="ECO:0000259" key="12">
    <source>
        <dbReference type="SMART" id="SM00014"/>
    </source>
</evidence>
<dbReference type="FunFam" id="1.20.144.10:FF:000003">
    <property type="entry name" value="Dolichyldiphosphatase 1"/>
    <property type="match status" value="1"/>
</dbReference>
<evidence type="ECO:0000256" key="3">
    <source>
        <dbReference type="ARBA" id="ARBA00005518"/>
    </source>
</evidence>
<evidence type="ECO:0000256" key="5">
    <source>
        <dbReference type="ARBA" id="ARBA00022801"/>
    </source>
</evidence>
<evidence type="ECO:0000313" key="14">
    <source>
        <dbReference type="Proteomes" id="UP000007875"/>
    </source>
</evidence>
<feature type="transmembrane region" description="Helical" evidence="11">
    <location>
        <begin position="28"/>
        <end position="49"/>
    </location>
</feature>
<protein>
    <recommendedName>
        <fullName evidence="11">Dolichyldiphosphatase</fullName>
        <ecNumber evidence="11">3.6.1.43</ecNumber>
    </recommendedName>
</protein>
<keyword evidence="8 11" id="KW-0472">Membrane</keyword>
<evidence type="ECO:0000256" key="11">
    <source>
        <dbReference type="RuleBase" id="RU367078"/>
    </source>
</evidence>
<dbReference type="GO" id="GO:0006487">
    <property type="term" value="P:protein N-linked glycosylation"/>
    <property type="evidence" value="ECO:0007669"/>
    <property type="project" value="UniProtKB-UniRule"/>
</dbReference>
<reference evidence="13" key="2">
    <citation type="submission" date="2025-08" db="UniProtKB">
        <authorList>
            <consortium name="Ensembl"/>
        </authorList>
    </citation>
    <scope>IDENTIFICATION</scope>
</reference>
<evidence type="ECO:0000256" key="8">
    <source>
        <dbReference type="ARBA" id="ARBA00023136"/>
    </source>
</evidence>
<comment type="pathway">
    <text evidence="2 11">Protein modification; protein glycosylation.</text>
</comment>
<dbReference type="PANTHER" id="PTHR11247:SF1">
    <property type="entry name" value="DOLICHYLDIPHOSPHATASE 1"/>
    <property type="match status" value="1"/>
</dbReference>
<keyword evidence="14" id="KW-1185">Reference proteome</keyword>
<feature type="transmembrane region" description="Helical" evidence="11">
    <location>
        <begin position="96"/>
        <end position="115"/>
    </location>
</feature>
<reference evidence="14" key="1">
    <citation type="submission" date="2003-08" db="EMBL/GenBank/DDBJ databases">
        <authorList>
            <person name="Birren B."/>
            <person name="Nusbaum C."/>
            <person name="Abebe A."/>
            <person name="Abouelleil A."/>
            <person name="Adekoya E."/>
            <person name="Ait-zahra M."/>
            <person name="Allen N."/>
            <person name="Allen T."/>
            <person name="An P."/>
            <person name="Anderson M."/>
            <person name="Anderson S."/>
            <person name="Arachchi H."/>
            <person name="Armbruster J."/>
            <person name="Bachantsang P."/>
            <person name="Baldwin J."/>
            <person name="Barry A."/>
            <person name="Bayul T."/>
            <person name="Blitshsteyn B."/>
            <person name="Bloom T."/>
            <person name="Blye J."/>
            <person name="Boguslavskiy L."/>
            <person name="Borowsky M."/>
            <person name="Boukhgalter B."/>
            <person name="Brunache A."/>
            <person name="Butler J."/>
            <person name="Calixte N."/>
            <person name="Calvo S."/>
            <person name="Camarata J."/>
            <person name="Campo K."/>
            <person name="Chang J."/>
            <person name="Cheshatsang Y."/>
            <person name="Citroen M."/>
            <person name="Collymore A."/>
            <person name="Considine T."/>
            <person name="Cook A."/>
            <person name="Cooke P."/>
            <person name="Corum B."/>
            <person name="Cuomo C."/>
            <person name="David R."/>
            <person name="Dawoe T."/>
            <person name="Degray S."/>
            <person name="Dodge S."/>
            <person name="Dooley K."/>
            <person name="Dorje P."/>
            <person name="Dorjee K."/>
            <person name="Dorris L."/>
            <person name="Duffey N."/>
            <person name="Dupes A."/>
            <person name="Elkins T."/>
            <person name="Engels R."/>
            <person name="Erickson J."/>
            <person name="Farina A."/>
            <person name="Faro S."/>
            <person name="Ferreira P."/>
            <person name="Fischer H."/>
            <person name="Fitzgerald M."/>
            <person name="Foley K."/>
            <person name="Gage D."/>
            <person name="Galagan J."/>
            <person name="Gearin G."/>
            <person name="Gnerre S."/>
            <person name="Gnirke A."/>
            <person name="Goyette A."/>
            <person name="Graham J."/>
            <person name="Grandbois E."/>
            <person name="Gyaltsen K."/>
            <person name="Hafez N."/>
            <person name="Hagopian D."/>
            <person name="Hagos B."/>
            <person name="Hall J."/>
            <person name="Hatcher B."/>
            <person name="Heller A."/>
            <person name="Higgins H."/>
            <person name="Honan T."/>
            <person name="Horn A."/>
            <person name="Houde N."/>
            <person name="Hughes L."/>
            <person name="Hulme W."/>
            <person name="Husby E."/>
            <person name="Iliev I."/>
            <person name="Jaffe D."/>
            <person name="Jones C."/>
            <person name="Kamal M."/>
            <person name="Kamat A."/>
            <person name="Kamvysselis M."/>
            <person name="Karlsson E."/>
            <person name="Kells C."/>
            <person name="Kieu A."/>
            <person name="Kisner P."/>
            <person name="Kodira C."/>
            <person name="Kulbokas E."/>
            <person name="Labutti K."/>
            <person name="Lama D."/>
            <person name="Landers T."/>
            <person name="Leger J."/>
            <person name="Levine S."/>
            <person name="Lewis D."/>
            <person name="Lewis T."/>
            <person name="Lindblad-toh K."/>
            <person name="Liu X."/>
            <person name="Lokyitsang T."/>
            <person name="Lokyitsang Y."/>
            <person name="Lucien O."/>
            <person name="Lui A."/>
            <person name="Ma L.J."/>
            <person name="Mabbitt R."/>
            <person name="Macdonald J."/>
            <person name="Maclean C."/>
            <person name="Major J."/>
            <person name="Manning J."/>
            <person name="Marabella R."/>
            <person name="Maru K."/>
            <person name="Matthews C."/>
            <person name="Mauceli E."/>
            <person name="Mccarthy M."/>
            <person name="Mcdonough S."/>
            <person name="Mcghee T."/>
            <person name="Meldrim J."/>
            <person name="Meneus L."/>
            <person name="Mesirov J."/>
            <person name="Mihalev A."/>
            <person name="Mihova T."/>
            <person name="Mikkelsen T."/>
            <person name="Mlenga V."/>
            <person name="Moru K."/>
            <person name="Mozes J."/>
            <person name="Mulrain L."/>
            <person name="Munson G."/>
            <person name="Naylor J."/>
            <person name="Newes C."/>
            <person name="Nguyen C."/>
            <person name="Nguyen N."/>
            <person name="Nguyen T."/>
            <person name="Nicol R."/>
            <person name="Nielsen C."/>
            <person name="Nizzari M."/>
            <person name="Norbu C."/>
            <person name="Norbu N."/>
            <person name="O'donnell P."/>
            <person name="Okoawo O."/>
            <person name="O'leary S."/>
            <person name="Omotosho B."/>
            <person name="O'neill K."/>
            <person name="Osman S."/>
            <person name="Parker S."/>
            <person name="Perrin D."/>
            <person name="Phunkhang P."/>
            <person name="Piqani B."/>
            <person name="Purcell S."/>
            <person name="Rachupka T."/>
            <person name="Ramasamy U."/>
            <person name="Rameau R."/>
            <person name="Ray V."/>
            <person name="Raymond C."/>
            <person name="Retta R."/>
            <person name="Richardson S."/>
            <person name="Rise C."/>
            <person name="Rodriguez J."/>
            <person name="Rogers J."/>
            <person name="Rogov P."/>
            <person name="Rutman M."/>
            <person name="Schupbach R."/>
            <person name="Seaman C."/>
            <person name="Settipalli S."/>
            <person name="Sharpe T."/>
            <person name="Sheridan J."/>
            <person name="Sherpa N."/>
            <person name="Shi J."/>
            <person name="Smirnov S."/>
            <person name="Smith C."/>
            <person name="Sougnez C."/>
            <person name="Spencer B."/>
            <person name="Stalker J."/>
            <person name="Stange-thomann N."/>
            <person name="Stavropoulos S."/>
            <person name="Stetson K."/>
            <person name="Stone C."/>
            <person name="Stone S."/>
            <person name="Stubbs M."/>
            <person name="Talamas J."/>
            <person name="Tchuinga P."/>
            <person name="Tenzing P."/>
            <person name="Tesfaye S."/>
            <person name="Theodore J."/>
            <person name="Thoulutsang Y."/>
            <person name="Topham K."/>
            <person name="Towey S."/>
            <person name="Tsamla T."/>
            <person name="Tsomo N."/>
            <person name="Vallee D."/>
            <person name="Vassiliev H."/>
            <person name="Venkataraman V."/>
            <person name="Vinson J."/>
            <person name="Vo A."/>
            <person name="Wade C."/>
            <person name="Wang S."/>
            <person name="Wangchuk T."/>
            <person name="Wangdi T."/>
            <person name="Whittaker C."/>
            <person name="Wilkinson J."/>
            <person name="Wu Y."/>
            <person name="Wyman D."/>
            <person name="Yadav S."/>
            <person name="Yang S."/>
            <person name="Yang X."/>
            <person name="Yeager S."/>
            <person name="Yee E."/>
            <person name="Young G."/>
            <person name="Zainoun J."/>
            <person name="Zembeck L."/>
            <person name="Zimmer A."/>
            <person name="Zody M."/>
            <person name="Lander E."/>
        </authorList>
    </citation>
    <scope>NUCLEOTIDE SEQUENCE [LARGE SCALE GENOMIC DNA]</scope>
</reference>
<evidence type="ECO:0000256" key="1">
    <source>
        <dbReference type="ARBA" id="ARBA00004477"/>
    </source>
</evidence>
<dbReference type="AlphaFoldDB" id="H2Z4M6"/>
<keyword evidence="4 11" id="KW-0812">Transmembrane</keyword>
<evidence type="ECO:0000313" key="13">
    <source>
        <dbReference type="Ensembl" id="ENSCSAVP00000012538.1"/>
    </source>
</evidence>
<keyword evidence="5 11" id="KW-0378">Hydrolase</keyword>
<comment type="function">
    <text evidence="9 11">Required for efficient N-glycosylation. Necessary for maintaining optimal levels of dolichol-linked oligosaccharides. Hydrolyzes dolichyl pyrophosphate at a very high rate and dolichyl monophosphate at a much lower rate. Does not act on phosphatidate.</text>
</comment>
<comment type="subcellular location">
    <subcellularLocation>
        <location evidence="1 11">Endoplasmic reticulum membrane</location>
        <topology evidence="1 11">Multi-pass membrane protein</topology>
    </subcellularLocation>
</comment>
<dbReference type="GO" id="GO:0008610">
    <property type="term" value="P:lipid biosynthetic process"/>
    <property type="evidence" value="ECO:0007669"/>
    <property type="project" value="TreeGrafter"/>
</dbReference>
<keyword evidence="6 11" id="KW-0256">Endoplasmic reticulum</keyword>
<dbReference type="InterPro" id="IPR000326">
    <property type="entry name" value="PAP2/HPO"/>
</dbReference>
<evidence type="ECO:0000256" key="10">
    <source>
        <dbReference type="ARBA" id="ARBA00047349"/>
    </source>
</evidence>